<dbReference type="EMBL" id="NDFP01000009">
    <property type="protein sequence ID" value="PAL23993.1"/>
    <property type="molecule type" value="Genomic_DNA"/>
</dbReference>
<evidence type="ECO:0000313" key="4">
    <source>
        <dbReference type="Proteomes" id="UP000216033"/>
    </source>
</evidence>
<reference evidence="3 4" key="1">
    <citation type="submission" date="2017-04" db="EMBL/GenBank/DDBJ databases">
        <title>Kefir bacterial isolates.</title>
        <authorList>
            <person name="Kim Y."/>
            <person name="Blasche S."/>
            <person name="Patil K.R."/>
        </authorList>
    </citation>
    <scope>NUCLEOTIDE SEQUENCE [LARGE SCALE GENOMIC DNA]</scope>
    <source>
        <strain evidence="3 4">KR-2</strain>
    </source>
</reference>
<dbReference type="Pfam" id="PF13276">
    <property type="entry name" value="HTH_21"/>
    <property type="match status" value="1"/>
</dbReference>
<evidence type="ECO:0000313" key="3">
    <source>
        <dbReference type="EMBL" id="PAL23993.1"/>
    </source>
</evidence>
<organism evidence="3 4">
    <name type="scientific">Acetobacter syzygii</name>
    <dbReference type="NCBI Taxonomy" id="146476"/>
    <lineage>
        <taxon>Bacteria</taxon>
        <taxon>Pseudomonadati</taxon>
        <taxon>Pseudomonadota</taxon>
        <taxon>Alphaproteobacteria</taxon>
        <taxon>Acetobacterales</taxon>
        <taxon>Acetobacteraceae</taxon>
        <taxon>Acetobacter</taxon>
    </lineage>
</organism>
<accession>A0A270BG15</accession>
<dbReference type="Proteomes" id="UP000216033">
    <property type="component" value="Unassembled WGS sequence"/>
</dbReference>
<comment type="caution">
    <text evidence="3">The sequence shown here is derived from an EMBL/GenBank/DDBJ whole genome shotgun (WGS) entry which is preliminary data.</text>
</comment>
<name>A0A270BG15_9PROT</name>
<evidence type="ECO:0000256" key="1">
    <source>
        <dbReference type="SAM" id="MobiDB-lite"/>
    </source>
</evidence>
<dbReference type="AlphaFoldDB" id="A0A270BG15"/>
<evidence type="ECO:0000259" key="2">
    <source>
        <dbReference type="Pfam" id="PF13276"/>
    </source>
</evidence>
<dbReference type="InterPro" id="IPR025948">
    <property type="entry name" value="HTH-like_dom"/>
</dbReference>
<feature type="region of interest" description="Disordered" evidence="1">
    <location>
        <begin position="48"/>
        <end position="69"/>
    </location>
</feature>
<sequence length="69" mass="8099">MCSISIWKDNSCVYGARNIWHQPRREGLDAARFTVERLMRQMELKGVMRGKDVRTTRPNPQRPCPQNLV</sequence>
<keyword evidence="4" id="KW-1185">Reference proteome</keyword>
<gene>
    <name evidence="3" type="ORF">B9K05_09470</name>
</gene>
<proteinExistence type="predicted"/>
<feature type="domain" description="HTH-like" evidence="2">
    <location>
        <begin position="6"/>
        <end position="51"/>
    </location>
</feature>
<protein>
    <recommendedName>
        <fullName evidence="2">HTH-like domain-containing protein</fullName>
    </recommendedName>
</protein>